<dbReference type="InterPro" id="IPR007110">
    <property type="entry name" value="Ig-like_dom"/>
</dbReference>
<feature type="signal peptide" evidence="5">
    <location>
        <begin position="1"/>
        <end position="21"/>
    </location>
</feature>
<dbReference type="EMBL" id="JAYKXH010000009">
    <property type="protein sequence ID" value="KAK7157559.1"/>
    <property type="molecule type" value="Genomic_DNA"/>
</dbReference>
<dbReference type="Proteomes" id="UP001364617">
    <property type="component" value="Unassembled WGS sequence"/>
</dbReference>
<dbReference type="CDD" id="cd00096">
    <property type="entry name" value="Ig"/>
    <property type="match status" value="2"/>
</dbReference>
<feature type="domain" description="Ig-like" evidence="6">
    <location>
        <begin position="397"/>
        <end position="474"/>
    </location>
</feature>
<feature type="domain" description="Ig-like" evidence="6">
    <location>
        <begin position="218"/>
        <end position="297"/>
    </location>
</feature>
<gene>
    <name evidence="7" type="ORF">R3I93_008910</name>
</gene>
<dbReference type="PANTHER" id="PTHR44337">
    <property type="entry name" value="CARCINOEMBRYONIC ANTIGEN-RELATED CELL ADHESION MOLECULE 8"/>
    <property type="match status" value="1"/>
</dbReference>
<dbReference type="SMART" id="SM00409">
    <property type="entry name" value="IG"/>
    <property type="match status" value="8"/>
</dbReference>
<evidence type="ECO:0000313" key="8">
    <source>
        <dbReference type="Proteomes" id="UP001364617"/>
    </source>
</evidence>
<dbReference type="InterPro" id="IPR036179">
    <property type="entry name" value="Ig-like_dom_sf"/>
</dbReference>
<dbReference type="AlphaFoldDB" id="A0AAN9D623"/>
<dbReference type="SUPFAM" id="SSF48726">
    <property type="entry name" value="Immunoglobulin"/>
    <property type="match status" value="8"/>
</dbReference>
<evidence type="ECO:0000256" key="1">
    <source>
        <dbReference type="ARBA" id="ARBA00022729"/>
    </source>
</evidence>
<accession>A0AAN9D623</accession>
<dbReference type="SMART" id="SM00408">
    <property type="entry name" value="IGc2"/>
    <property type="match status" value="8"/>
</dbReference>
<evidence type="ECO:0000256" key="3">
    <source>
        <dbReference type="ARBA" id="ARBA00023180"/>
    </source>
</evidence>
<dbReference type="PROSITE" id="PS50835">
    <property type="entry name" value="IG_LIKE"/>
    <property type="match status" value="8"/>
</dbReference>
<feature type="domain" description="Ig-like" evidence="6">
    <location>
        <begin position="480"/>
        <end position="562"/>
    </location>
</feature>
<dbReference type="Pfam" id="PF13927">
    <property type="entry name" value="Ig_3"/>
    <property type="match status" value="5"/>
</dbReference>
<keyword evidence="8" id="KW-1185">Reference proteome</keyword>
<keyword evidence="3" id="KW-0325">Glycoprotein</keyword>
<reference evidence="7 8" key="1">
    <citation type="submission" date="2024-02" db="EMBL/GenBank/DDBJ databases">
        <title>Chromosome-level genome assembly of the Eurasian Minnow (Phoxinus phoxinus).</title>
        <authorList>
            <person name="Oriowo T.O."/>
            <person name="Martin S."/>
            <person name="Stange M."/>
            <person name="Chrysostomakis Y."/>
            <person name="Brown T."/>
            <person name="Winkler S."/>
            <person name="Kukowka S."/>
            <person name="Myers E.W."/>
            <person name="Bohne A."/>
        </authorList>
    </citation>
    <scope>NUCLEOTIDE SEQUENCE [LARGE SCALE GENOMIC DNA]</scope>
    <source>
        <strain evidence="7">ZFMK-TIS-60720</strain>
        <tissue evidence="7">Whole Organism</tissue>
    </source>
</reference>
<dbReference type="InterPro" id="IPR052598">
    <property type="entry name" value="IgSF_CEA-related"/>
</dbReference>
<organism evidence="7 8">
    <name type="scientific">Phoxinus phoxinus</name>
    <name type="common">Eurasian minnow</name>
    <dbReference type="NCBI Taxonomy" id="58324"/>
    <lineage>
        <taxon>Eukaryota</taxon>
        <taxon>Metazoa</taxon>
        <taxon>Chordata</taxon>
        <taxon>Craniata</taxon>
        <taxon>Vertebrata</taxon>
        <taxon>Euteleostomi</taxon>
        <taxon>Actinopterygii</taxon>
        <taxon>Neopterygii</taxon>
        <taxon>Teleostei</taxon>
        <taxon>Ostariophysi</taxon>
        <taxon>Cypriniformes</taxon>
        <taxon>Leuciscidae</taxon>
        <taxon>Phoxininae</taxon>
        <taxon>Phoxinus</taxon>
    </lineage>
</organism>
<dbReference type="Pfam" id="PF00047">
    <property type="entry name" value="ig"/>
    <property type="match status" value="1"/>
</dbReference>
<evidence type="ECO:0000256" key="5">
    <source>
        <dbReference type="SAM" id="SignalP"/>
    </source>
</evidence>
<dbReference type="PANTHER" id="PTHR44337:SF20">
    <property type="entry name" value="CARCINOEMBRYONIC ANTIGEN-RELATED CELL ADHESION MOLECULE 5-RELATED"/>
    <property type="match status" value="1"/>
</dbReference>
<evidence type="ECO:0000256" key="4">
    <source>
        <dbReference type="ARBA" id="ARBA00023319"/>
    </source>
</evidence>
<name>A0AAN9D623_9TELE</name>
<evidence type="ECO:0000259" key="6">
    <source>
        <dbReference type="PROSITE" id="PS50835"/>
    </source>
</evidence>
<dbReference type="Gene3D" id="2.60.40.10">
    <property type="entry name" value="Immunoglobulins"/>
    <property type="match status" value="9"/>
</dbReference>
<evidence type="ECO:0000256" key="2">
    <source>
        <dbReference type="ARBA" id="ARBA00023157"/>
    </source>
</evidence>
<protein>
    <recommendedName>
        <fullName evidence="6">Ig-like domain-containing protein</fullName>
    </recommendedName>
</protein>
<feature type="domain" description="Ig-like" evidence="6">
    <location>
        <begin position="748"/>
        <end position="822"/>
    </location>
</feature>
<proteinExistence type="predicted"/>
<keyword evidence="2" id="KW-1015">Disulfide bond</keyword>
<feature type="domain" description="Ig-like" evidence="6">
    <location>
        <begin position="573"/>
        <end position="650"/>
    </location>
</feature>
<feature type="domain" description="Ig-like" evidence="6">
    <location>
        <begin position="121"/>
        <end position="213"/>
    </location>
</feature>
<feature type="domain" description="Ig-like" evidence="6">
    <location>
        <begin position="656"/>
        <end position="737"/>
    </location>
</feature>
<evidence type="ECO:0000313" key="7">
    <source>
        <dbReference type="EMBL" id="KAK7157559.1"/>
    </source>
</evidence>
<feature type="domain" description="Ig-like" evidence="6">
    <location>
        <begin position="305"/>
        <end position="392"/>
    </location>
</feature>
<keyword evidence="1 5" id="KW-0732">Signal</keyword>
<dbReference type="InterPro" id="IPR013151">
    <property type="entry name" value="Immunoglobulin_dom"/>
</dbReference>
<dbReference type="Pfam" id="PF13895">
    <property type="entry name" value="Ig_2"/>
    <property type="match status" value="1"/>
</dbReference>
<dbReference type="InterPro" id="IPR013783">
    <property type="entry name" value="Ig-like_fold"/>
</dbReference>
<keyword evidence="4" id="KW-0393">Immunoglobulin domain</keyword>
<feature type="chain" id="PRO_5042850053" description="Ig-like domain-containing protein" evidence="5">
    <location>
        <begin position="22"/>
        <end position="851"/>
    </location>
</feature>
<dbReference type="InterPro" id="IPR003598">
    <property type="entry name" value="Ig_sub2"/>
</dbReference>
<dbReference type="InterPro" id="IPR003599">
    <property type="entry name" value="Ig_sub"/>
</dbReference>
<comment type="caution">
    <text evidence="7">The sequence shown here is derived from an EMBL/GenBank/DDBJ whole genome shotgun (WGS) entry which is preliminary data.</text>
</comment>
<sequence>MGHQLFTFLFLTSICIPGIYALALVTPNNPVEVGSNVTISLSDPANITVGSWLIESGTLFLWVGQDVYLGSGNQPGIEFNITTYQLTLLSVTLNSSGTYILESFRKNNTSTKAVITLEVQERVSNVTADISADKTNLVEFNDTVTLTCTARGTALHFSWQNGSSTVTAGERVQLSNGGRNLIISNVTRYDEGPFKCVVVNNISSGESTQMNLTISYGPSNLRITASPDNTTFASGSTISLSCSAESKPTASFYWTHNDNPLNVHSSTFNITDATENKTGPYTCVAHNPVTFRYAAVTKDIRIVDPISAVVVNPVGTPVEHMPFNLTCNVVGPVDSIQWMKNGMHLYANDTITFSNGNSTLSFNKLAISDDGPYQCAASNAVSHRSSQAYNLTVNYGPINTIASGPGVAKAGSAVTFNCSSVSYPQSQYSWYFSGSKVAEDSMYVTAALRKNDSGQYTCMAFNSITGLSSNSSVHLTVLDPVSAVVVNAGNQQPIFNQPFTLTCIVSGDVEHIHWMKNYMFLHPTNGITFSSDNTTLTFQNLSLHDDGHYQCEASNAVSNSTSPAYDLMVNYGPWNQTVEGPIIAEIGFNVTFNCTADSRPQSQYSWFHNSSKVGDGPVYVTAVLSLNDSGQYTCMAFNNITGHSSNASVQLTVIDPITVVVIPDRLIPLASQSLQLKCNVTGPYNKIHWLRNNLNFQPSGGVIFSGDNTTVTFNYLKTADDGQYQCVATNLLKEHVSQPYGLAAVFGPQSVQIIVHPGIPTKLTCQALSQPPAVFYWLANNTLVGNQSTVEVPIKNILGSNYTCVAKNPLTNVTVYTSQVVNNPNAAVGIQASVLLTALIALLLPVLELWL</sequence>